<dbReference type="RefSeq" id="XP_060379210.1">
    <property type="nucleotide sequence ID" value="XM_060526075.1"/>
</dbReference>
<dbReference type="GeneID" id="85410313"/>
<accession>A0ABQ9R1V1</accession>
<name>A0ABQ9R1V1_9PEZI</name>
<evidence type="ECO:0000256" key="1">
    <source>
        <dbReference type="SAM" id="MobiDB-lite"/>
    </source>
</evidence>
<proteinExistence type="predicted"/>
<organism evidence="2 3">
    <name type="scientific">Colletotrichum tamarilloi</name>
    <dbReference type="NCBI Taxonomy" id="1209934"/>
    <lineage>
        <taxon>Eukaryota</taxon>
        <taxon>Fungi</taxon>
        <taxon>Dikarya</taxon>
        <taxon>Ascomycota</taxon>
        <taxon>Pezizomycotina</taxon>
        <taxon>Sordariomycetes</taxon>
        <taxon>Hypocreomycetidae</taxon>
        <taxon>Glomerellales</taxon>
        <taxon>Glomerellaceae</taxon>
        <taxon>Colletotrichum</taxon>
        <taxon>Colletotrichum acutatum species complex</taxon>
    </lineage>
</organism>
<feature type="region of interest" description="Disordered" evidence="1">
    <location>
        <begin position="1"/>
        <end position="23"/>
    </location>
</feature>
<dbReference type="Proteomes" id="UP001227543">
    <property type="component" value="Unassembled WGS sequence"/>
</dbReference>
<dbReference type="EMBL" id="MLFU01000044">
    <property type="protein sequence ID" value="KAK1492002.1"/>
    <property type="molecule type" value="Genomic_DNA"/>
</dbReference>
<gene>
    <name evidence="2" type="ORF">CTAM01_10059</name>
</gene>
<evidence type="ECO:0000313" key="3">
    <source>
        <dbReference type="Proteomes" id="UP001227543"/>
    </source>
</evidence>
<keyword evidence="3" id="KW-1185">Reference proteome</keyword>
<comment type="caution">
    <text evidence="2">The sequence shown here is derived from an EMBL/GenBank/DDBJ whole genome shotgun (WGS) entry which is preliminary data.</text>
</comment>
<protein>
    <submittedName>
        <fullName evidence="2">Uncharacterized protein</fullName>
    </submittedName>
</protein>
<reference evidence="2 3" key="1">
    <citation type="submission" date="2016-10" db="EMBL/GenBank/DDBJ databases">
        <title>The genome sequence of Colletotrichum fioriniae PJ7.</title>
        <authorList>
            <person name="Baroncelli R."/>
        </authorList>
    </citation>
    <scope>NUCLEOTIDE SEQUENCE [LARGE SCALE GENOMIC DNA]</scope>
    <source>
        <strain evidence="2 3">Tom-12</strain>
    </source>
</reference>
<sequence>MFCRLVEEQEQAQDGKKRKQRESTPLAILTFESSTPPSLPGLLSIVRTPGSADIRRQDLAVKLLVLGRGTPPQFRNAA</sequence>
<evidence type="ECO:0000313" key="2">
    <source>
        <dbReference type="EMBL" id="KAK1492002.1"/>
    </source>
</evidence>